<evidence type="ECO:0000256" key="1">
    <source>
        <dbReference type="SAM" id="SignalP"/>
    </source>
</evidence>
<sequence length="183" mass="19002">MRIVSAFLPMLLLVLASPARADSVKGWCERDGKRLAFTDGIAFQDARDAQGVVTTTIYLTAKPLDRGALAKCSACAAAPGESTFTSPRGDAVEAQRGATAAGWMEIAHTGGELDMATIVNLMYVAPDGTLTGLDGGNGHVAFTTKGAARMSGAVTTEAREAPMNDTDMSCDVTFDLAVGWPKG</sequence>
<evidence type="ECO:0000313" key="2">
    <source>
        <dbReference type="EMBL" id="MBA8886635.1"/>
    </source>
</evidence>
<comment type="caution">
    <text evidence="2">The sequence shown here is derived from an EMBL/GenBank/DDBJ whole genome shotgun (WGS) entry which is preliminary data.</text>
</comment>
<accession>A0A839ESB4</accession>
<organism evidence="2 3">
    <name type="scientific">Dokdonella fugitiva</name>
    <dbReference type="NCBI Taxonomy" id="328517"/>
    <lineage>
        <taxon>Bacteria</taxon>
        <taxon>Pseudomonadati</taxon>
        <taxon>Pseudomonadota</taxon>
        <taxon>Gammaproteobacteria</taxon>
        <taxon>Lysobacterales</taxon>
        <taxon>Rhodanobacteraceae</taxon>
        <taxon>Dokdonella</taxon>
    </lineage>
</organism>
<keyword evidence="1" id="KW-0732">Signal</keyword>
<keyword evidence="3" id="KW-1185">Reference proteome</keyword>
<evidence type="ECO:0000313" key="3">
    <source>
        <dbReference type="Proteomes" id="UP000550401"/>
    </source>
</evidence>
<feature type="signal peptide" evidence="1">
    <location>
        <begin position="1"/>
        <end position="21"/>
    </location>
</feature>
<dbReference type="EMBL" id="JACGXL010000001">
    <property type="protein sequence ID" value="MBA8886635.1"/>
    <property type="molecule type" value="Genomic_DNA"/>
</dbReference>
<name>A0A839ESB4_9GAMM</name>
<dbReference type="RefSeq" id="WP_182529699.1">
    <property type="nucleotide sequence ID" value="NZ_JACGXL010000001.1"/>
</dbReference>
<dbReference type="Proteomes" id="UP000550401">
    <property type="component" value="Unassembled WGS sequence"/>
</dbReference>
<evidence type="ECO:0008006" key="4">
    <source>
        <dbReference type="Google" id="ProtNLM"/>
    </source>
</evidence>
<dbReference type="AlphaFoldDB" id="A0A839ESB4"/>
<gene>
    <name evidence="2" type="ORF">FHW12_000826</name>
</gene>
<reference evidence="2 3" key="1">
    <citation type="submission" date="2020-07" db="EMBL/GenBank/DDBJ databases">
        <title>Genomic Encyclopedia of Type Strains, Phase IV (KMG-V): Genome sequencing to study the core and pangenomes of soil and plant-associated prokaryotes.</title>
        <authorList>
            <person name="Whitman W."/>
        </authorList>
    </citation>
    <scope>NUCLEOTIDE SEQUENCE [LARGE SCALE GENOMIC DNA]</scope>
    <source>
        <strain evidence="2 3">RH2WT43</strain>
    </source>
</reference>
<protein>
    <recommendedName>
        <fullName evidence="4">DUF2147 domain-containing protein</fullName>
    </recommendedName>
</protein>
<proteinExistence type="predicted"/>
<feature type="chain" id="PRO_5032402993" description="DUF2147 domain-containing protein" evidence="1">
    <location>
        <begin position="22"/>
        <end position="183"/>
    </location>
</feature>